<dbReference type="EMBL" id="BQXS01003442">
    <property type="protein sequence ID" value="GKT34262.1"/>
    <property type="molecule type" value="Genomic_DNA"/>
</dbReference>
<organism evidence="1 2">
    <name type="scientific">Aduncisulcus paluster</name>
    <dbReference type="NCBI Taxonomy" id="2918883"/>
    <lineage>
        <taxon>Eukaryota</taxon>
        <taxon>Metamonada</taxon>
        <taxon>Carpediemonas-like organisms</taxon>
        <taxon>Aduncisulcus</taxon>
    </lineage>
</organism>
<reference evidence="1" key="1">
    <citation type="submission" date="2022-03" db="EMBL/GenBank/DDBJ databases">
        <title>Draft genome sequence of Aduncisulcus paluster, a free-living microaerophilic Fornicata.</title>
        <authorList>
            <person name="Yuyama I."/>
            <person name="Kume K."/>
            <person name="Tamura T."/>
            <person name="Inagaki Y."/>
            <person name="Hashimoto T."/>
        </authorList>
    </citation>
    <scope>NUCLEOTIDE SEQUENCE</scope>
    <source>
        <strain evidence="1">NY0171</strain>
    </source>
</reference>
<dbReference type="Proteomes" id="UP001057375">
    <property type="component" value="Unassembled WGS sequence"/>
</dbReference>
<evidence type="ECO:0008006" key="3">
    <source>
        <dbReference type="Google" id="ProtNLM"/>
    </source>
</evidence>
<evidence type="ECO:0000313" key="2">
    <source>
        <dbReference type="Proteomes" id="UP001057375"/>
    </source>
</evidence>
<proteinExistence type="predicted"/>
<feature type="non-terminal residue" evidence="1">
    <location>
        <position position="1"/>
    </location>
</feature>
<keyword evidence="2" id="KW-1185">Reference proteome</keyword>
<accession>A0ABQ5KP63</accession>
<protein>
    <recommendedName>
        <fullName evidence="3">Retrotransposon gag domain-containing protein</fullName>
    </recommendedName>
</protein>
<name>A0ABQ5KP63_9EUKA</name>
<sequence>VCQCKLVNPEEATDQERLNANEVEFLTKVRSHFGRKTALDTLYHLDKIKLFAVTTDKVAGYIRRYQEALRLMSEEETISGDNLYSHFMRGIKHRQFRIRMEAALQDEPKDIDTFT</sequence>
<gene>
    <name evidence="1" type="ORF">ADUPG1_002789</name>
</gene>
<feature type="non-terminal residue" evidence="1">
    <location>
        <position position="115"/>
    </location>
</feature>
<evidence type="ECO:0000313" key="1">
    <source>
        <dbReference type="EMBL" id="GKT34262.1"/>
    </source>
</evidence>
<comment type="caution">
    <text evidence="1">The sequence shown here is derived from an EMBL/GenBank/DDBJ whole genome shotgun (WGS) entry which is preliminary data.</text>
</comment>